<evidence type="ECO:0000256" key="2">
    <source>
        <dbReference type="SAM" id="MobiDB-lite"/>
    </source>
</evidence>
<gene>
    <name evidence="4" type="ORF">SOCE836_022490</name>
</gene>
<keyword evidence="1" id="KW-0227">DNA damage</keyword>
<evidence type="ECO:0000313" key="5">
    <source>
        <dbReference type="Proteomes" id="UP000295497"/>
    </source>
</evidence>
<feature type="region of interest" description="Disordered" evidence="2">
    <location>
        <begin position="496"/>
        <end position="523"/>
    </location>
</feature>
<feature type="region of interest" description="Disordered" evidence="2">
    <location>
        <begin position="124"/>
        <end position="152"/>
    </location>
</feature>
<dbReference type="SUPFAM" id="SSF56672">
    <property type="entry name" value="DNA/RNA polymerases"/>
    <property type="match status" value="1"/>
</dbReference>
<dbReference type="InterPro" id="IPR017961">
    <property type="entry name" value="DNA_pol_Y-fam_little_finger"/>
</dbReference>
<organism evidence="4 5">
    <name type="scientific">Sorangium cellulosum</name>
    <name type="common">Polyangium cellulosum</name>
    <dbReference type="NCBI Taxonomy" id="56"/>
    <lineage>
        <taxon>Bacteria</taxon>
        <taxon>Pseudomonadati</taxon>
        <taxon>Myxococcota</taxon>
        <taxon>Polyangia</taxon>
        <taxon>Polyangiales</taxon>
        <taxon>Polyangiaceae</taxon>
        <taxon>Sorangium</taxon>
    </lineage>
</organism>
<evidence type="ECO:0000259" key="3">
    <source>
        <dbReference type="Pfam" id="PF11799"/>
    </source>
</evidence>
<proteinExistence type="predicted"/>
<dbReference type="PANTHER" id="PTHR35369:SF2">
    <property type="entry name" value="BLR3025 PROTEIN"/>
    <property type="match status" value="1"/>
</dbReference>
<evidence type="ECO:0000256" key="1">
    <source>
        <dbReference type="ARBA" id="ARBA00022763"/>
    </source>
</evidence>
<dbReference type="RefSeq" id="WP_129574194.1">
    <property type="nucleotide sequence ID" value="NZ_CP012672.1"/>
</dbReference>
<dbReference type="Pfam" id="PF11799">
    <property type="entry name" value="IMS_C"/>
    <property type="match status" value="1"/>
</dbReference>
<dbReference type="GO" id="GO:0006281">
    <property type="term" value="P:DNA repair"/>
    <property type="evidence" value="ECO:0007669"/>
    <property type="project" value="InterPro"/>
</dbReference>
<protein>
    <recommendedName>
        <fullName evidence="3">DNA polymerase Y-family little finger domain-containing protein</fullName>
    </recommendedName>
</protein>
<feature type="domain" description="DNA polymerase Y-family little finger" evidence="3">
    <location>
        <begin position="306"/>
        <end position="433"/>
    </location>
</feature>
<reference evidence="4 5" key="1">
    <citation type="submission" date="2015-09" db="EMBL/GenBank/DDBJ databases">
        <title>Sorangium comparison.</title>
        <authorList>
            <person name="Zaburannyi N."/>
            <person name="Bunk B."/>
            <person name="Overmann J."/>
            <person name="Mueller R."/>
        </authorList>
    </citation>
    <scope>NUCLEOTIDE SEQUENCE [LARGE SCALE GENOMIC DNA]</scope>
    <source>
        <strain evidence="4 5">So ce836</strain>
    </source>
</reference>
<dbReference type="InterPro" id="IPR050356">
    <property type="entry name" value="SulA_CellDiv_inhibitor"/>
</dbReference>
<evidence type="ECO:0000313" key="4">
    <source>
        <dbReference type="EMBL" id="AUX30152.1"/>
    </source>
</evidence>
<dbReference type="AlphaFoldDB" id="A0A4V0NFM1"/>
<sequence>MAARRIVAIVLPQLACELVKQRGPVSPSGKAPLAVIIGGEEERRAALAARSEREAPVAVIDVVDDEARRYGVRPGQKVVEAAALVAHLAIHRVTFAEIDAALGRVAEVALGLGATAAIQLGEQGAPTRAGARAGAPRASRPGERAASAARSPWGDGPYDTVWLDITGASHLVGGEEALLGDLGERVAALGHRARLAIADGPRLAQALARFGAHADGAPGAEAPIAPPGKGAQAIGPLPVQALPVEREVASFLVRLGVLRVEDLARLPRAQVAARLGPRTVEVMELLAGRDPVPLLPYEVPRLIEEEVLFDDPVESAESLLFVLRGMTSRIASRLAARGEACGRLNVAIAYDRSIARLRLGDRDDEVAAALLEDEERGPSLRFHVDMPVPLSDAGDLLRPLKAKLERIELAAPAVGVHLIASRIARARRVQLDLSRDRSVDPDSLPALLAELSAEIGAERVGVLEVADAHRPEARSRLVPVPDEAAAARTSAAARARAAAERAAAEQGAAGERAEGDDAPAPEPARLLAQPIPLGRVGRGAIVAVDRHLYAIERLAFVMRLDAVEWWTPTPASRDYARAWLVSGSPSGRAAPARLGELRAPRDGGSASSCGEAWIYVDRATGEAFLQGWCE</sequence>
<dbReference type="CDD" id="cd03468">
    <property type="entry name" value="PolY_like"/>
    <property type="match status" value="1"/>
</dbReference>
<dbReference type="EMBL" id="CP012672">
    <property type="protein sequence ID" value="AUX30152.1"/>
    <property type="molecule type" value="Genomic_DNA"/>
</dbReference>
<dbReference type="InterPro" id="IPR043502">
    <property type="entry name" value="DNA/RNA_pol_sf"/>
</dbReference>
<dbReference type="Proteomes" id="UP000295497">
    <property type="component" value="Chromosome"/>
</dbReference>
<name>A0A4V0NFM1_SORCE</name>
<dbReference type="PANTHER" id="PTHR35369">
    <property type="entry name" value="BLR3025 PROTEIN-RELATED"/>
    <property type="match status" value="1"/>
</dbReference>
<accession>A0A4V0NFM1</accession>
<dbReference type="GO" id="GO:0003684">
    <property type="term" value="F:damaged DNA binding"/>
    <property type="evidence" value="ECO:0007669"/>
    <property type="project" value="InterPro"/>
</dbReference>